<reference evidence="1 2" key="1">
    <citation type="submission" date="2019-06" db="EMBL/GenBank/DDBJ databases">
        <authorList>
            <person name="Rodrigo-Torres L."/>
            <person name="Arahal R. D."/>
            <person name="Lucena T."/>
        </authorList>
    </citation>
    <scope>NUCLEOTIDE SEQUENCE [LARGE SCALE GENOMIC DNA]</scope>
    <source>
        <strain evidence="1 2">SB0023/3</strain>
    </source>
</reference>
<accession>A0A509ECP5</accession>
<proteinExistence type="predicted"/>
<dbReference type="Proteomes" id="UP000410984">
    <property type="component" value="Unassembled WGS sequence"/>
</dbReference>
<evidence type="ECO:0000313" key="2">
    <source>
        <dbReference type="Proteomes" id="UP000410984"/>
    </source>
</evidence>
<keyword evidence="2" id="KW-1185">Reference proteome</keyword>
<protein>
    <submittedName>
        <fullName evidence="1">Uncharacterized protein</fullName>
    </submittedName>
</protein>
<name>A0A509ECP5_9HYPH</name>
<organism evidence="1 2">
    <name type="scientific">Methylobacterium symbioticum</name>
    <dbReference type="NCBI Taxonomy" id="2584084"/>
    <lineage>
        <taxon>Bacteria</taxon>
        <taxon>Pseudomonadati</taxon>
        <taxon>Pseudomonadota</taxon>
        <taxon>Alphaproteobacteria</taxon>
        <taxon>Hyphomicrobiales</taxon>
        <taxon>Methylobacteriaceae</taxon>
        <taxon>Methylobacterium</taxon>
    </lineage>
</organism>
<evidence type="ECO:0000313" key="1">
    <source>
        <dbReference type="EMBL" id="VUD70933.1"/>
    </source>
</evidence>
<dbReference type="AlphaFoldDB" id="A0A509ECP5"/>
<sequence>MTPNVSRQAPDLLASTSKDWDLRNGATCKSNMADDGRKAVISSNCRM</sequence>
<gene>
    <name evidence="1" type="ORF">MET9862_01507</name>
</gene>
<dbReference type="EMBL" id="CABFPH010000014">
    <property type="protein sequence ID" value="VUD70933.1"/>
    <property type="molecule type" value="Genomic_DNA"/>
</dbReference>